<gene>
    <name evidence="1" type="ORF">SCD92_15935</name>
</gene>
<sequence length="134" mass="15489">MSKHVDDKQLIERIYCEEIEQEDFPLVDVPESLHQKLYHIPRQHGKQTVRPRWLKMAGVAASVVMFCALSFSLNESYQEYQLHQQAQQEVKLALFYLNKANEKAAHSIHKELKEQLQNSTIDPVINTVVDVTSG</sequence>
<protein>
    <recommendedName>
        <fullName evidence="3">Anti-sigma factor</fullName>
    </recommendedName>
</protein>
<dbReference type="EMBL" id="JAXAFO010000033">
    <property type="protein sequence ID" value="MDX6850865.1"/>
    <property type="molecule type" value="Genomic_DNA"/>
</dbReference>
<comment type="caution">
    <text evidence="1">The sequence shown here is derived from an EMBL/GenBank/DDBJ whole genome shotgun (WGS) entry which is preliminary data.</text>
</comment>
<evidence type="ECO:0008006" key="3">
    <source>
        <dbReference type="Google" id="ProtNLM"/>
    </source>
</evidence>
<keyword evidence="2" id="KW-1185">Reference proteome</keyword>
<dbReference type="Proteomes" id="UP001273505">
    <property type="component" value="Unassembled WGS sequence"/>
</dbReference>
<proteinExistence type="predicted"/>
<accession>A0ABU4S1H0</accession>
<organism evidence="1 2">
    <name type="scientific">Gilvimarinus gilvus</name>
    <dbReference type="NCBI Taxonomy" id="3058038"/>
    <lineage>
        <taxon>Bacteria</taxon>
        <taxon>Pseudomonadati</taxon>
        <taxon>Pseudomonadota</taxon>
        <taxon>Gammaproteobacteria</taxon>
        <taxon>Cellvibrionales</taxon>
        <taxon>Cellvibrionaceae</taxon>
        <taxon>Gilvimarinus</taxon>
    </lineage>
</organism>
<evidence type="ECO:0000313" key="2">
    <source>
        <dbReference type="Proteomes" id="UP001273505"/>
    </source>
</evidence>
<name>A0ABU4S1H0_9GAMM</name>
<evidence type="ECO:0000313" key="1">
    <source>
        <dbReference type="EMBL" id="MDX6850865.1"/>
    </source>
</evidence>
<reference evidence="1 2" key="1">
    <citation type="submission" date="2023-11" db="EMBL/GenBank/DDBJ databases">
        <title>Gilvimarinus fulvus sp. nov., isolated from the surface of Kelp.</title>
        <authorList>
            <person name="Sun Y.Y."/>
            <person name="Gong Y."/>
            <person name="Du Z.J."/>
        </authorList>
    </citation>
    <scope>NUCLEOTIDE SEQUENCE [LARGE SCALE GENOMIC DNA]</scope>
    <source>
        <strain evidence="1 2">SDUM040013</strain>
    </source>
</reference>
<dbReference type="RefSeq" id="WP_302721014.1">
    <property type="nucleotide sequence ID" value="NZ_JAULRU010000220.1"/>
</dbReference>